<accession>F5Y4N9</accession>
<proteinExistence type="predicted"/>
<dbReference type="Proteomes" id="UP000008385">
    <property type="component" value="Chromosome"/>
</dbReference>
<evidence type="ECO:0000313" key="1">
    <source>
        <dbReference type="EMBL" id="AEG91357.1"/>
    </source>
</evidence>
<dbReference type="EMBL" id="CP000245">
    <property type="protein sequence ID" value="AEG91357.1"/>
    <property type="molecule type" value="Genomic_DNA"/>
</dbReference>
<name>F5Y4N9_RAMTT</name>
<dbReference type="eggNOG" id="ENOG5032R1D">
    <property type="taxonomic scope" value="Bacteria"/>
</dbReference>
<evidence type="ECO:0000313" key="2">
    <source>
        <dbReference type="Proteomes" id="UP000008385"/>
    </source>
</evidence>
<reference evidence="1 2" key="2">
    <citation type="journal article" date="2011" name="PLoS ONE">
        <title>The Cyst-Dividing Bacterium Ramlibacter tataouinensis TTB310 Genome Reveals a Well-Stocked Toolbox for Adaptation to a Desert Environment.</title>
        <authorList>
            <person name="De Luca G."/>
            <person name="Barakat M."/>
            <person name="Ortet P."/>
            <person name="Fochesato S."/>
            <person name="Jourlin-Castelli C."/>
            <person name="Ansaldi M."/>
            <person name="Py B."/>
            <person name="Fichant G."/>
            <person name="Coutinho P.M."/>
            <person name="Voulhoux R."/>
            <person name="Bastien O."/>
            <person name="Marechal E."/>
            <person name="Henrissat B."/>
            <person name="Quentin Y."/>
            <person name="Noirot P."/>
            <person name="Filloux A."/>
            <person name="Mejean V."/>
            <person name="Dubow M.S."/>
            <person name="Barras F."/>
            <person name="Barbe V."/>
            <person name="Weissenbach J."/>
            <person name="Mihalcescu I."/>
            <person name="Vermeglio A."/>
            <person name="Achouak W."/>
            <person name="Heulin T."/>
        </authorList>
    </citation>
    <scope>NUCLEOTIDE SEQUENCE [LARGE SCALE GENOMIC DNA]</scope>
    <source>
        <strain evidence="2">ATCC BAA-407 / DSM 14655 / LMG 21543 / TTB310</strain>
    </source>
</reference>
<dbReference type="OrthoDB" id="1491948at2"/>
<reference evidence="2" key="1">
    <citation type="submission" date="2006-01" db="EMBL/GenBank/DDBJ databases">
        <title>Genome of the cyst-dividing bacterium Ramlibacter tataouinensis.</title>
        <authorList>
            <person name="Barakat M."/>
            <person name="Ortet P."/>
            <person name="De Luca G."/>
            <person name="Jourlin-Castelli C."/>
            <person name="Ansaldi M."/>
            <person name="Py B."/>
            <person name="Fichant G."/>
            <person name="Coutinho P."/>
            <person name="Voulhoux R."/>
            <person name="Bastien O."/>
            <person name="Roy S."/>
            <person name="Marechal E."/>
            <person name="Henrissat B."/>
            <person name="Quentin Y."/>
            <person name="Noirot P."/>
            <person name="Filloux A."/>
            <person name="Mejean V."/>
            <person name="DuBow M."/>
            <person name="Barras F."/>
            <person name="Heulin T."/>
        </authorList>
    </citation>
    <scope>NUCLEOTIDE SEQUENCE [LARGE SCALE GENOMIC DNA]</scope>
    <source>
        <strain evidence="2">ATCC BAA-407 / DSM 14655 / LMG 21543 / TTB310</strain>
    </source>
</reference>
<sequence length="407" mass="45992">MPIRWKHSSRFDPSVVLRKIDAARTVNPEGGASFSGFDWEECLPALHSMLQMPPAALEVDSSHLVWRALTQVRGALNPTNFLAATNSELSALLATREEQYRLLTTISVRRDHLPGSVSSQGASIRFLKTAFPSKFNARSQLIEKHPAGIRDTPAAYCPLIISLKAKSPTAAVNKALRAVDLQRALWCLMANPRMQISFGSTAMDPINVVRLGGYHTLHHQDGSPAGDGLWFEPGFVPSYALVFSKPAIVRKNTQWALRRLAVSKYKDELVSAMVRYARAFDEWDSNTAFIRLWSALESLVTPGFADYERLVRRCAFLFQEGDFHRQMLEHLREYRNDSVHSGELSDRARILCYQLQLYFGALIWFHLRNASFFLSLEEANRFLDSPADAGQIRRQLQLARKALGFLR</sequence>
<dbReference type="HOGENOM" id="CLU_670267_0_0_4"/>
<protein>
    <submittedName>
        <fullName evidence="1">Uncharacterized protein</fullName>
    </submittedName>
</protein>
<dbReference type="KEGG" id="rta:Rta_02913"/>
<dbReference type="RefSeq" id="WP_013899590.1">
    <property type="nucleotide sequence ID" value="NC_015677.1"/>
</dbReference>
<dbReference type="AlphaFoldDB" id="F5Y4N9"/>
<keyword evidence="2" id="KW-1185">Reference proteome</keyword>
<organism evidence="1 2">
    <name type="scientific">Ramlibacter tataouinensis (strain ATCC BAA-407 / DSM 14655 / LMG 21543 / TTB310)</name>
    <dbReference type="NCBI Taxonomy" id="365046"/>
    <lineage>
        <taxon>Bacteria</taxon>
        <taxon>Pseudomonadati</taxon>
        <taxon>Pseudomonadota</taxon>
        <taxon>Betaproteobacteria</taxon>
        <taxon>Burkholderiales</taxon>
        <taxon>Comamonadaceae</taxon>
        <taxon>Ramlibacter</taxon>
    </lineage>
</organism>
<gene>
    <name evidence="1" type="ordered locus">Rta_02913</name>
</gene>